<evidence type="ECO:0000259" key="1">
    <source>
        <dbReference type="Pfam" id="PF13349"/>
    </source>
</evidence>
<feature type="domain" description="DUF4097" evidence="1">
    <location>
        <begin position="45"/>
        <end position="254"/>
    </location>
</feature>
<name>A0ABU0GVW0_9BACL</name>
<comment type="caution">
    <text evidence="2">The sequence shown here is derived from an EMBL/GenBank/DDBJ whole genome shotgun (WGS) entry which is preliminary data.</text>
</comment>
<gene>
    <name evidence="2" type="ORF">QOZ98_001521</name>
</gene>
<evidence type="ECO:0000313" key="2">
    <source>
        <dbReference type="EMBL" id="MDQ0428695.1"/>
    </source>
</evidence>
<proteinExistence type="predicted"/>
<dbReference type="RefSeq" id="WP_308786855.1">
    <property type="nucleotide sequence ID" value="NZ_JAUSWB010000003.1"/>
</dbReference>
<sequence length="281" mass="30358">MRKSGRSILLFVLFSLLAIGAITFLFTIFPAVSGSLEEALFEEEIRDIHVSAEHADVTLLSSQNEKTKVELDGNNGKHQLLTTLQDTQLTIEVISSSSFFNFSSLDPAVLTIHVPKSNSRNLKVHSDNGDLDFSTVEAYDLSAYTANGEIGLENVYAKFASVETANGQVSLNGVEAQGVDAVSSNGNIHLKNINAYVKLTADTSNGSIDLLTSDLVYPIEFKTSNGDITIQTENKPAQGSFESTAINGQIDIFGDSSEMIKLEDEFPLIKASSENGNILVE</sequence>
<accession>A0ABU0GVW0</accession>
<dbReference type="Pfam" id="PF13349">
    <property type="entry name" value="DUF4097"/>
    <property type="match status" value="1"/>
</dbReference>
<dbReference type="EMBL" id="JAUSWB010000003">
    <property type="protein sequence ID" value="MDQ0428695.1"/>
    <property type="molecule type" value="Genomic_DNA"/>
</dbReference>
<dbReference type="InterPro" id="IPR025164">
    <property type="entry name" value="Toastrack_DUF4097"/>
</dbReference>
<organism evidence="2 3">
    <name type="scientific">Planomicrobium stackebrandtii</name>
    <dbReference type="NCBI Taxonomy" id="253160"/>
    <lineage>
        <taxon>Bacteria</taxon>
        <taxon>Bacillati</taxon>
        <taxon>Bacillota</taxon>
        <taxon>Bacilli</taxon>
        <taxon>Bacillales</taxon>
        <taxon>Caryophanaceae</taxon>
        <taxon>Planomicrobium</taxon>
    </lineage>
</organism>
<reference evidence="2 3" key="1">
    <citation type="submission" date="2023-07" db="EMBL/GenBank/DDBJ databases">
        <title>Genomic Encyclopedia of Type Strains, Phase IV (KMG-IV): sequencing the most valuable type-strain genomes for metagenomic binning, comparative biology and taxonomic classification.</title>
        <authorList>
            <person name="Goeker M."/>
        </authorList>
    </citation>
    <scope>NUCLEOTIDE SEQUENCE [LARGE SCALE GENOMIC DNA]</scope>
    <source>
        <strain evidence="2 3">DSM 16419</strain>
    </source>
</reference>
<keyword evidence="3" id="KW-1185">Reference proteome</keyword>
<dbReference type="Proteomes" id="UP001241988">
    <property type="component" value="Unassembled WGS sequence"/>
</dbReference>
<evidence type="ECO:0000313" key="3">
    <source>
        <dbReference type="Proteomes" id="UP001241988"/>
    </source>
</evidence>
<protein>
    <submittedName>
        <fullName evidence="2">DUF4097 and DUF4098 domain-containing protein YvlB</fullName>
    </submittedName>
</protein>